<dbReference type="AlphaFoldDB" id="A0A7Z0D5C5"/>
<evidence type="ECO:0000313" key="2">
    <source>
        <dbReference type="Proteomes" id="UP000539111"/>
    </source>
</evidence>
<proteinExistence type="predicted"/>
<protein>
    <submittedName>
        <fullName evidence="1">Uncharacterized protein</fullName>
    </submittedName>
</protein>
<comment type="caution">
    <text evidence="1">The sequence shown here is derived from an EMBL/GenBank/DDBJ whole genome shotgun (WGS) entry which is preliminary data.</text>
</comment>
<evidence type="ECO:0000313" key="1">
    <source>
        <dbReference type="EMBL" id="NYI69191.1"/>
    </source>
</evidence>
<keyword evidence="2" id="KW-1185">Reference proteome</keyword>
<sequence length="58" mass="6081">MDGELEVGGVLAAGVQNMQSGVGRLVFAVAGHHRAEEVATADDEPELFAGMESQPDRK</sequence>
<accession>A0A7Z0D5C5</accession>
<name>A0A7Z0D5C5_9MICO</name>
<dbReference type="Proteomes" id="UP000539111">
    <property type="component" value="Unassembled WGS sequence"/>
</dbReference>
<gene>
    <name evidence="1" type="ORF">BJY26_003497</name>
</gene>
<reference evidence="1 2" key="1">
    <citation type="submission" date="2020-07" db="EMBL/GenBank/DDBJ databases">
        <title>Sequencing the genomes of 1000 actinobacteria strains.</title>
        <authorList>
            <person name="Klenk H.-P."/>
        </authorList>
    </citation>
    <scope>NUCLEOTIDE SEQUENCE [LARGE SCALE GENOMIC DNA]</scope>
    <source>
        <strain evidence="1 2">DSM 26341</strain>
    </source>
</reference>
<dbReference type="EMBL" id="JACBZP010000001">
    <property type="protein sequence ID" value="NYI69191.1"/>
    <property type="molecule type" value="Genomic_DNA"/>
</dbReference>
<organism evidence="1 2">
    <name type="scientific">Spelaeicoccus albus</name>
    <dbReference type="NCBI Taxonomy" id="1280376"/>
    <lineage>
        <taxon>Bacteria</taxon>
        <taxon>Bacillati</taxon>
        <taxon>Actinomycetota</taxon>
        <taxon>Actinomycetes</taxon>
        <taxon>Micrococcales</taxon>
        <taxon>Brevibacteriaceae</taxon>
        <taxon>Spelaeicoccus</taxon>
    </lineage>
</organism>